<keyword evidence="3" id="KW-0808">Transferase</keyword>
<dbReference type="GO" id="GO:0003887">
    <property type="term" value="F:DNA-directed DNA polymerase activity"/>
    <property type="evidence" value="ECO:0007669"/>
    <property type="project" value="UniProtKB-KW"/>
</dbReference>
<dbReference type="GO" id="GO:0000166">
    <property type="term" value="F:nucleotide binding"/>
    <property type="evidence" value="ECO:0007669"/>
    <property type="project" value="InterPro"/>
</dbReference>
<dbReference type="Gene3D" id="3.90.1600.10">
    <property type="entry name" value="Palm domain of DNA polymerase"/>
    <property type="match status" value="1"/>
</dbReference>
<evidence type="ECO:0000259" key="8">
    <source>
        <dbReference type="Pfam" id="PF00136"/>
    </source>
</evidence>
<feature type="domain" description="DNA-directed DNA polymerase family B multifunctional" evidence="8">
    <location>
        <begin position="572"/>
        <end position="732"/>
    </location>
</feature>
<dbReference type="InterPro" id="IPR006172">
    <property type="entry name" value="DNA-dir_DNA_pol_B"/>
</dbReference>
<dbReference type="InterPro" id="IPR042087">
    <property type="entry name" value="DNA_pol_B_thumb"/>
</dbReference>
<proteinExistence type="inferred from homology"/>
<evidence type="ECO:0000256" key="4">
    <source>
        <dbReference type="ARBA" id="ARBA00022695"/>
    </source>
</evidence>
<evidence type="ECO:0000256" key="6">
    <source>
        <dbReference type="ARBA" id="ARBA00023125"/>
    </source>
</evidence>
<dbReference type="Gene3D" id="1.10.287.690">
    <property type="entry name" value="Helix hairpin bin"/>
    <property type="match status" value="1"/>
</dbReference>
<dbReference type="EMBL" id="LHXM01000016">
    <property type="protein sequence ID" value="KXA91704.1"/>
    <property type="molecule type" value="Genomic_DNA"/>
</dbReference>
<dbReference type="AlphaFoldDB" id="A0A133UC03"/>
<evidence type="ECO:0000256" key="7">
    <source>
        <dbReference type="ARBA" id="ARBA00049244"/>
    </source>
</evidence>
<evidence type="ECO:0000256" key="2">
    <source>
        <dbReference type="ARBA" id="ARBA00012417"/>
    </source>
</evidence>
<reference evidence="9 10" key="1">
    <citation type="journal article" date="2016" name="Sci. Rep.">
        <title>Metabolic traits of an uncultured archaeal lineage -MSBL1- from brine pools of the Red Sea.</title>
        <authorList>
            <person name="Mwirichia R."/>
            <person name="Alam I."/>
            <person name="Rashid M."/>
            <person name="Vinu M."/>
            <person name="Ba-Alawi W."/>
            <person name="Anthony Kamau A."/>
            <person name="Kamanda Ngugi D."/>
            <person name="Goker M."/>
            <person name="Klenk H.P."/>
            <person name="Bajic V."/>
            <person name="Stingl U."/>
        </authorList>
    </citation>
    <scope>NUCLEOTIDE SEQUENCE [LARGE SCALE GENOMIC DNA]</scope>
    <source>
        <strain evidence="9">SCGC-AAA259D18</strain>
    </source>
</reference>
<keyword evidence="4" id="KW-0548">Nucleotidyltransferase</keyword>
<name>A0A133UC03_9EURY</name>
<dbReference type="InterPro" id="IPR036397">
    <property type="entry name" value="RNaseH_sf"/>
</dbReference>
<dbReference type="InterPro" id="IPR043502">
    <property type="entry name" value="DNA/RNA_pol_sf"/>
</dbReference>
<dbReference type="InterPro" id="IPR006134">
    <property type="entry name" value="DNA-dir_DNA_pol_B_multi_dom"/>
</dbReference>
<accession>A0A133UC03</accession>
<dbReference type="GO" id="GO:0003677">
    <property type="term" value="F:DNA binding"/>
    <property type="evidence" value="ECO:0007669"/>
    <property type="project" value="UniProtKB-KW"/>
</dbReference>
<protein>
    <recommendedName>
        <fullName evidence="2">DNA-directed DNA polymerase</fullName>
        <ecNumber evidence="2">2.7.7.7</ecNumber>
    </recommendedName>
</protein>
<organism evidence="9 10">
    <name type="scientific">candidate division MSBL1 archaeon SCGC-AAA259D18</name>
    <dbReference type="NCBI Taxonomy" id="1698262"/>
    <lineage>
        <taxon>Archaea</taxon>
        <taxon>Methanobacteriati</taxon>
        <taxon>Methanobacteriota</taxon>
        <taxon>candidate division MSBL1</taxon>
    </lineage>
</organism>
<evidence type="ECO:0000256" key="1">
    <source>
        <dbReference type="ARBA" id="ARBA00005755"/>
    </source>
</evidence>
<dbReference type="PANTHER" id="PTHR10322:SF23">
    <property type="entry name" value="DNA POLYMERASE DELTA CATALYTIC SUBUNIT"/>
    <property type="match status" value="1"/>
</dbReference>
<keyword evidence="6" id="KW-0238">DNA-binding</keyword>
<dbReference type="Gene3D" id="1.10.132.60">
    <property type="entry name" value="DNA polymerase family B, C-terminal domain"/>
    <property type="match status" value="1"/>
</dbReference>
<dbReference type="Gene3D" id="3.30.420.10">
    <property type="entry name" value="Ribonuclease H-like superfamily/Ribonuclease H"/>
    <property type="match status" value="1"/>
</dbReference>
<comment type="similarity">
    <text evidence="1">Belongs to the DNA polymerase type-B family.</text>
</comment>
<feature type="domain" description="DNA-directed DNA polymerase family B multifunctional" evidence="8">
    <location>
        <begin position="333"/>
        <end position="538"/>
    </location>
</feature>
<comment type="caution">
    <text evidence="9">The sequence shown here is derived from an EMBL/GenBank/DDBJ whole genome shotgun (WGS) entry which is preliminary data.</text>
</comment>
<dbReference type="EC" id="2.7.7.7" evidence="2"/>
<dbReference type="CDD" id="cd05531">
    <property type="entry name" value="POLBc_B2"/>
    <property type="match status" value="1"/>
</dbReference>
<keyword evidence="10" id="KW-1185">Reference proteome</keyword>
<dbReference type="PANTHER" id="PTHR10322">
    <property type="entry name" value="DNA POLYMERASE CATALYTIC SUBUNIT"/>
    <property type="match status" value="1"/>
</dbReference>
<evidence type="ECO:0000256" key="5">
    <source>
        <dbReference type="ARBA" id="ARBA00022932"/>
    </source>
</evidence>
<dbReference type="InterPro" id="IPR023211">
    <property type="entry name" value="DNA_pol_palm_dom_sf"/>
</dbReference>
<dbReference type="InterPro" id="IPR012337">
    <property type="entry name" value="RNaseH-like_sf"/>
</dbReference>
<dbReference type="InterPro" id="IPR050240">
    <property type="entry name" value="DNA_pol_type-B"/>
</dbReference>
<keyword evidence="5" id="KW-0239">DNA-directed DNA polymerase</keyword>
<evidence type="ECO:0000256" key="3">
    <source>
        <dbReference type="ARBA" id="ARBA00022679"/>
    </source>
</evidence>
<dbReference type="SUPFAM" id="SSF56672">
    <property type="entry name" value="DNA/RNA polymerases"/>
    <property type="match status" value="1"/>
</dbReference>
<dbReference type="SMART" id="SM00486">
    <property type="entry name" value="POLBc"/>
    <property type="match status" value="1"/>
</dbReference>
<comment type="catalytic activity">
    <reaction evidence="7">
        <text>DNA(n) + a 2'-deoxyribonucleoside 5'-triphosphate = DNA(n+1) + diphosphate</text>
        <dbReference type="Rhea" id="RHEA:22508"/>
        <dbReference type="Rhea" id="RHEA-COMP:17339"/>
        <dbReference type="Rhea" id="RHEA-COMP:17340"/>
        <dbReference type="ChEBI" id="CHEBI:33019"/>
        <dbReference type="ChEBI" id="CHEBI:61560"/>
        <dbReference type="ChEBI" id="CHEBI:173112"/>
        <dbReference type="EC" id="2.7.7.7"/>
    </reaction>
</comment>
<dbReference type="SUPFAM" id="SSF53098">
    <property type="entry name" value="Ribonuclease H-like"/>
    <property type="match status" value="1"/>
</dbReference>
<dbReference type="Proteomes" id="UP000070195">
    <property type="component" value="Unassembled WGS sequence"/>
</dbReference>
<sequence>MGEVRGWILDVYPSGVDEMAVWIKKEGGEARMFKDKYRPTIYVHGSPGKLRDLEPELEDSETAEEWGFEQRRVRLRDLEKSEVLRIDCNSMKRLPHFARKLVRLGDYRDYDLYNVDVPHPQAYLHREGLFPLAEVEISGFSTPEFDLRDSADSTDFELPPLSRAKLEVKPDSGTVPSFEDSIDEIILSLDGKEARIEEGEEEGKILRLVRLLKDRDPDIVLTEGGDSWDLPYLAERAGANGIADELVLGRENRPLESGKGDGTSFHSYGRVYYRPPPHYLKGRIHVDAENSFIHRETGMQGLFELARTTRTPLQRTARSSIGSAMTNLQLYWAEENGVLIPWKKSEPEDFKTAKKLIEADRGGRIYDPRMGIHEDVGEIDFGSFYPAMMEKYNISPETVLCGCCPDSEQKVPEVGYNICEKRRGLIPQVLEPVLEKRERYKKLLENAENHGSRETFDERQEALKWILVTCFGYLGYRNARFGRIEAHEAVTAFARKNLKRASRVAERNGFEVVHGIVDSLWVKKQGVDRSELESLCARIGKETGLPIGVEGRYRWIVFPPSRESDRVPAVNRYYGVFETGGLKARGIATRRSDTPQLIAEGQEEMLEELSEADDEEEFKARIPEALEAVRKYAGMIRKKRVKAKDLAVTKKLSREPGSYRANARSAVAARQLEEAGEEIHAGQQVSYVVTNADAERPKFRVRPLKLLTRGSRYDGDWYVDRLLVAAEEILSPFGYTEERIRSSQLEKGRQRNLEGGEVHPLS</sequence>
<evidence type="ECO:0000313" key="9">
    <source>
        <dbReference type="EMBL" id="KXA91704.1"/>
    </source>
</evidence>
<gene>
    <name evidence="9" type="ORF">AKJ63_01080</name>
</gene>
<dbReference type="Pfam" id="PF00136">
    <property type="entry name" value="DNA_pol_B"/>
    <property type="match status" value="2"/>
</dbReference>
<evidence type="ECO:0000313" key="10">
    <source>
        <dbReference type="Proteomes" id="UP000070195"/>
    </source>
</evidence>
<dbReference type="GO" id="GO:0006261">
    <property type="term" value="P:DNA-templated DNA replication"/>
    <property type="evidence" value="ECO:0007669"/>
    <property type="project" value="TreeGrafter"/>
</dbReference>